<name>A0A6I3XC17_9BURK</name>
<feature type="domain" description="Response regulatory" evidence="3">
    <location>
        <begin position="2"/>
        <end position="120"/>
    </location>
</feature>
<dbReference type="GO" id="GO:0000160">
    <property type="term" value="P:phosphorelay signal transduction system"/>
    <property type="evidence" value="ECO:0007669"/>
    <property type="project" value="InterPro"/>
</dbReference>
<dbReference type="SUPFAM" id="SSF47226">
    <property type="entry name" value="Histidine-containing phosphotransfer domain, HPT domain"/>
    <property type="match status" value="1"/>
</dbReference>
<evidence type="ECO:0000313" key="4">
    <source>
        <dbReference type="EMBL" id="MUI12100.1"/>
    </source>
</evidence>
<dbReference type="InterPro" id="IPR001789">
    <property type="entry name" value="Sig_transdc_resp-reg_receiver"/>
</dbReference>
<feature type="modified residue" description="4-aspartylphosphate" evidence="2">
    <location>
        <position position="53"/>
    </location>
</feature>
<comment type="caution">
    <text evidence="4">The sequence shown here is derived from an EMBL/GenBank/DDBJ whole genome shotgun (WGS) entry which is preliminary data.</text>
</comment>
<reference evidence="4 5" key="1">
    <citation type="submission" date="2019-11" db="EMBL/GenBank/DDBJ databases">
        <title>Draft Genome Sequences of Six Type Strains of the Genus Massilia.</title>
        <authorList>
            <person name="Miess H."/>
            <person name="Frediansyah A."/>
            <person name="Goeker M."/>
            <person name="Gross H."/>
        </authorList>
    </citation>
    <scope>NUCLEOTIDE SEQUENCE [LARGE SCALE GENOMIC DNA]</scope>
    <source>
        <strain evidence="4 5">DSM 17513</strain>
    </source>
</reference>
<dbReference type="InterPro" id="IPR036641">
    <property type="entry name" value="HPT_dom_sf"/>
</dbReference>
<sequence>MKVLVVDDDVVSRMMLMHLIDSCGRYDIVEAEDGADAWQQLAAGLRPAACFCDLRMPRLSGMELLQKVRGDSALAALPFVVVSSANDRDTVELALQAGATGYIVKPFEPAQVRAQLAALDALDAAAPLHAEAPAATLARLGIDADRLQAYLAGFETQLLAARTEIEGLLASGARDEAAVRLERLRGGCAMLGLHGAAALLAEAPATAAALAPALAAVLDMVRRQAQRLRG</sequence>
<dbReference type="SMART" id="SM00448">
    <property type="entry name" value="REC"/>
    <property type="match status" value="1"/>
</dbReference>
<keyword evidence="1 2" id="KW-0597">Phosphoprotein</keyword>
<evidence type="ECO:0000256" key="2">
    <source>
        <dbReference type="PROSITE-ProRule" id="PRU00169"/>
    </source>
</evidence>
<accession>A0A6I3XC17</accession>
<dbReference type="PANTHER" id="PTHR44591">
    <property type="entry name" value="STRESS RESPONSE REGULATOR PROTEIN 1"/>
    <property type="match status" value="1"/>
</dbReference>
<dbReference type="RefSeq" id="WP_155708091.1">
    <property type="nucleotide sequence ID" value="NZ_BMWU01000005.1"/>
</dbReference>
<gene>
    <name evidence="4" type="ORF">GJV26_06360</name>
</gene>
<dbReference type="SUPFAM" id="SSF52172">
    <property type="entry name" value="CheY-like"/>
    <property type="match status" value="1"/>
</dbReference>
<dbReference type="PROSITE" id="PS50110">
    <property type="entry name" value="RESPONSE_REGULATORY"/>
    <property type="match status" value="1"/>
</dbReference>
<proteinExistence type="predicted"/>
<dbReference type="Gene3D" id="3.40.50.2300">
    <property type="match status" value="1"/>
</dbReference>
<dbReference type="InterPro" id="IPR050595">
    <property type="entry name" value="Bact_response_regulator"/>
</dbReference>
<protein>
    <submittedName>
        <fullName evidence="4">Response regulator</fullName>
    </submittedName>
</protein>
<dbReference type="Proteomes" id="UP000431684">
    <property type="component" value="Unassembled WGS sequence"/>
</dbReference>
<evidence type="ECO:0000313" key="5">
    <source>
        <dbReference type="Proteomes" id="UP000431684"/>
    </source>
</evidence>
<organism evidence="4 5">
    <name type="scientific">Pseudoduganella dura</name>
    <dbReference type="NCBI Taxonomy" id="321982"/>
    <lineage>
        <taxon>Bacteria</taxon>
        <taxon>Pseudomonadati</taxon>
        <taxon>Pseudomonadota</taxon>
        <taxon>Betaproteobacteria</taxon>
        <taxon>Burkholderiales</taxon>
        <taxon>Oxalobacteraceae</taxon>
        <taxon>Telluria group</taxon>
        <taxon>Pseudoduganella</taxon>
    </lineage>
</organism>
<dbReference type="OrthoDB" id="9789181at2"/>
<dbReference type="EMBL" id="WNWM01000002">
    <property type="protein sequence ID" value="MUI12100.1"/>
    <property type="molecule type" value="Genomic_DNA"/>
</dbReference>
<dbReference type="Pfam" id="PF00072">
    <property type="entry name" value="Response_reg"/>
    <property type="match status" value="1"/>
</dbReference>
<evidence type="ECO:0000259" key="3">
    <source>
        <dbReference type="PROSITE" id="PS50110"/>
    </source>
</evidence>
<dbReference type="AlphaFoldDB" id="A0A6I3XC17"/>
<evidence type="ECO:0000256" key="1">
    <source>
        <dbReference type="ARBA" id="ARBA00022553"/>
    </source>
</evidence>
<dbReference type="InterPro" id="IPR011006">
    <property type="entry name" value="CheY-like_superfamily"/>
</dbReference>
<dbReference type="PANTHER" id="PTHR44591:SF3">
    <property type="entry name" value="RESPONSE REGULATORY DOMAIN-CONTAINING PROTEIN"/>
    <property type="match status" value="1"/>
</dbReference>
<keyword evidence="5" id="KW-1185">Reference proteome</keyword>